<comment type="caution">
    <text evidence="2">The sequence shown here is derived from an EMBL/GenBank/DDBJ whole genome shotgun (WGS) entry which is preliminary data.</text>
</comment>
<feature type="compositionally biased region" description="Polar residues" evidence="1">
    <location>
        <begin position="30"/>
        <end position="40"/>
    </location>
</feature>
<keyword evidence="3" id="KW-1185">Reference proteome</keyword>
<organism evidence="2 3">
    <name type="scientific">Marasmiellus scandens</name>
    <dbReference type="NCBI Taxonomy" id="2682957"/>
    <lineage>
        <taxon>Eukaryota</taxon>
        <taxon>Fungi</taxon>
        <taxon>Dikarya</taxon>
        <taxon>Basidiomycota</taxon>
        <taxon>Agaricomycotina</taxon>
        <taxon>Agaricomycetes</taxon>
        <taxon>Agaricomycetidae</taxon>
        <taxon>Agaricales</taxon>
        <taxon>Marasmiineae</taxon>
        <taxon>Omphalotaceae</taxon>
        <taxon>Marasmiellus</taxon>
    </lineage>
</organism>
<dbReference type="EMBL" id="JBANRG010000002">
    <property type="protein sequence ID" value="KAK7470583.1"/>
    <property type="molecule type" value="Genomic_DNA"/>
</dbReference>
<evidence type="ECO:0000256" key="1">
    <source>
        <dbReference type="SAM" id="MobiDB-lite"/>
    </source>
</evidence>
<protein>
    <submittedName>
        <fullName evidence="2">Uncharacterized protein</fullName>
    </submittedName>
</protein>
<feature type="region of interest" description="Disordered" evidence="1">
    <location>
        <begin position="1"/>
        <end position="115"/>
    </location>
</feature>
<gene>
    <name evidence="2" type="ORF">VKT23_002007</name>
</gene>
<proteinExistence type="predicted"/>
<evidence type="ECO:0000313" key="3">
    <source>
        <dbReference type="Proteomes" id="UP001498398"/>
    </source>
</evidence>
<name>A0ABR1K654_9AGAR</name>
<feature type="compositionally biased region" description="Pro residues" evidence="1">
    <location>
        <begin position="20"/>
        <end position="29"/>
    </location>
</feature>
<reference evidence="2 3" key="1">
    <citation type="submission" date="2024-01" db="EMBL/GenBank/DDBJ databases">
        <title>A draft genome for the cacao thread blight pathogen Marasmiellus scandens.</title>
        <authorList>
            <person name="Baruah I.K."/>
            <person name="Leung J."/>
            <person name="Bukari Y."/>
            <person name="Amoako-Attah I."/>
            <person name="Meinhardt L.W."/>
            <person name="Bailey B.A."/>
            <person name="Cohen S.P."/>
        </authorList>
    </citation>
    <scope>NUCLEOTIDE SEQUENCE [LARGE SCALE GENOMIC DNA]</scope>
    <source>
        <strain evidence="2 3">GH-19</strain>
    </source>
</reference>
<accession>A0ABR1K654</accession>
<sequence>MSAHSGPIRRDMSYRKPVPAYVPSPPSTPLPQTKVASRSEVSLPPLPENWESSVRQANELPGIKLSAPDDTLDGPANKPSDKAEVSLISHSPAGRPKRGLPQIYRPPTPPLVHDNKRRNFEESRDYLTVPSPTVGGHDSYFPPSVGLSAQSSVRGSILTLTPQPSVRTEKTMVSTHSAPEFRYSIWQSSQLEQWHDLPVLSMHIVKPRRGYGSTTSSKASDTSSERRWLGKRWSAFRSLFHGCV</sequence>
<evidence type="ECO:0000313" key="2">
    <source>
        <dbReference type="EMBL" id="KAK7470583.1"/>
    </source>
</evidence>
<dbReference type="Proteomes" id="UP001498398">
    <property type="component" value="Unassembled WGS sequence"/>
</dbReference>